<evidence type="ECO:0000313" key="3">
    <source>
        <dbReference type="Proteomes" id="UP001188597"/>
    </source>
</evidence>
<sequence>MFKGLSCQRTMPLVFPLVCCWIVHSSLYLIVL</sequence>
<keyword evidence="1" id="KW-0472">Membrane</keyword>
<dbReference type="AlphaFoldDB" id="A0AA89B481"/>
<dbReference type="Proteomes" id="UP001188597">
    <property type="component" value="Unassembled WGS sequence"/>
</dbReference>
<feature type="transmembrane region" description="Helical" evidence="1">
    <location>
        <begin position="12"/>
        <end position="31"/>
    </location>
</feature>
<protein>
    <submittedName>
        <fullName evidence="2">Uncharacterized protein</fullName>
    </submittedName>
</protein>
<gene>
    <name evidence="2" type="ORF">RJ639_042414</name>
</gene>
<keyword evidence="3" id="KW-1185">Reference proteome</keyword>
<evidence type="ECO:0000313" key="2">
    <source>
        <dbReference type="EMBL" id="KAK3027120.1"/>
    </source>
</evidence>
<organism evidence="2 3">
    <name type="scientific">Escallonia herrerae</name>
    <dbReference type="NCBI Taxonomy" id="1293975"/>
    <lineage>
        <taxon>Eukaryota</taxon>
        <taxon>Viridiplantae</taxon>
        <taxon>Streptophyta</taxon>
        <taxon>Embryophyta</taxon>
        <taxon>Tracheophyta</taxon>
        <taxon>Spermatophyta</taxon>
        <taxon>Magnoliopsida</taxon>
        <taxon>eudicotyledons</taxon>
        <taxon>Gunneridae</taxon>
        <taxon>Pentapetalae</taxon>
        <taxon>asterids</taxon>
        <taxon>campanulids</taxon>
        <taxon>Escalloniales</taxon>
        <taxon>Escalloniaceae</taxon>
        <taxon>Escallonia</taxon>
    </lineage>
</organism>
<evidence type="ECO:0000256" key="1">
    <source>
        <dbReference type="SAM" id="Phobius"/>
    </source>
</evidence>
<name>A0AA89B481_9ASTE</name>
<dbReference type="EMBL" id="JAVXUP010000474">
    <property type="protein sequence ID" value="KAK3027120.1"/>
    <property type="molecule type" value="Genomic_DNA"/>
</dbReference>
<accession>A0AA89B481</accession>
<comment type="caution">
    <text evidence="2">The sequence shown here is derived from an EMBL/GenBank/DDBJ whole genome shotgun (WGS) entry which is preliminary data.</text>
</comment>
<keyword evidence="1" id="KW-1133">Transmembrane helix</keyword>
<reference evidence="2" key="1">
    <citation type="submission" date="2022-12" db="EMBL/GenBank/DDBJ databases">
        <title>Draft genome assemblies for two species of Escallonia (Escalloniales).</title>
        <authorList>
            <person name="Chanderbali A."/>
            <person name="Dervinis C."/>
            <person name="Anghel I."/>
            <person name="Soltis D."/>
            <person name="Soltis P."/>
            <person name="Zapata F."/>
        </authorList>
    </citation>
    <scope>NUCLEOTIDE SEQUENCE</scope>
    <source>
        <strain evidence="2">UCBG64.0493</strain>
        <tissue evidence="2">Leaf</tissue>
    </source>
</reference>
<keyword evidence="1" id="KW-0812">Transmembrane</keyword>
<proteinExistence type="predicted"/>